<dbReference type="Proteomes" id="UP000717585">
    <property type="component" value="Unassembled WGS sequence"/>
</dbReference>
<evidence type="ECO:0000256" key="6">
    <source>
        <dbReference type="ARBA" id="ARBA00022989"/>
    </source>
</evidence>
<evidence type="ECO:0000256" key="8">
    <source>
        <dbReference type="ARBA" id="ARBA00023136"/>
    </source>
</evidence>
<dbReference type="SUPFAM" id="SSF103491">
    <property type="entry name" value="Preprotein translocase SecY subunit"/>
    <property type="match status" value="1"/>
</dbReference>
<dbReference type="GO" id="GO:0015031">
    <property type="term" value="P:protein transport"/>
    <property type="evidence" value="ECO:0007669"/>
    <property type="project" value="UniProtKB-KW"/>
</dbReference>
<evidence type="ECO:0000256" key="2">
    <source>
        <dbReference type="ARBA" id="ARBA00005751"/>
    </source>
</evidence>
<reference evidence="12" key="1">
    <citation type="submission" date="2021-05" db="EMBL/GenBank/DDBJ databases">
        <title>A free-living protist that lacks canonical eukaryotic 1 DNA replication and segregation systems.</title>
        <authorList>
            <person name="Salas-Leiva D.E."/>
            <person name="Tromer E.C."/>
            <person name="Curtis B.A."/>
            <person name="Jerlstrom-Hultqvist J."/>
            <person name="Kolisko M."/>
            <person name="Yi Z."/>
            <person name="Salas-Leiva J.S."/>
            <person name="Gallot-Lavallee L."/>
            <person name="Kops G.J.P.L."/>
            <person name="Archibald J.M."/>
            <person name="Simpson A.G.B."/>
            <person name="Roger A.J."/>
        </authorList>
    </citation>
    <scope>NUCLEOTIDE SEQUENCE</scope>
    <source>
        <strain evidence="12">BICM</strain>
    </source>
</reference>
<sequence>MPTVLCHPPKLFPKILSVEYYKRMVSAVLAALKPFISLLPEIPTPKKAILFREKVFWTCVVLTLFLILSQVPLYGIQIAAGTDPLYWLRVMLASNRGTLMELGLGPAITSGLILQLLNGAGILTYDQNNKEERALFQGAQKLIGFLMTLFQACAYTLGGMYGPVATIGVPTAVLIIAQLTITGVIVNLLDEMLTKGYGMGSGSSLFIACNVCESIVWKSFSITTIDIGRGIEFEGAVIAFFHYLITRPNKLEALRIAMFRSNLPNMMNLIATVAIFAVVIYLQGFRVELRFNHRRARNMTVAYPIKLFYTSNVPVMLQSAVISNVFMFSQFLFKRFGSNVFVRLVGAWNETEQGQLYPSGGLIYFLSPPASMYAAVLSPLRTLVYIVFMIATCGLFSRLWIDFSGGSAREVSENLKREGLMLAGHRDDSMVRVLNRYIPVAAVAGGVIVGALTVAADLMGAIGSGTGILLASTTIYSFMEQFAKESL</sequence>
<evidence type="ECO:0000256" key="4">
    <source>
        <dbReference type="ARBA" id="ARBA00022692"/>
    </source>
</evidence>
<comment type="caution">
    <text evidence="12">The sequence shown here is derived from an EMBL/GenBank/DDBJ whole genome shotgun (WGS) entry which is preliminary data.</text>
</comment>
<feature type="transmembrane region" description="Helical" evidence="10">
    <location>
        <begin position="227"/>
        <end position="245"/>
    </location>
</feature>
<dbReference type="Pfam" id="PF00344">
    <property type="entry name" value="SecY"/>
    <property type="match status" value="1"/>
</dbReference>
<dbReference type="Gene3D" id="1.10.3370.10">
    <property type="entry name" value="SecY subunit domain"/>
    <property type="match status" value="1"/>
</dbReference>
<comment type="subcellular location">
    <subcellularLocation>
        <location evidence="1">Endomembrane system</location>
        <topology evidence="1">Multi-pass membrane protein</topology>
    </subcellularLocation>
</comment>
<feature type="transmembrane region" description="Helical" evidence="10">
    <location>
        <begin position="382"/>
        <end position="401"/>
    </location>
</feature>
<keyword evidence="13" id="KW-1185">Reference proteome</keyword>
<evidence type="ECO:0000313" key="12">
    <source>
        <dbReference type="EMBL" id="KAG9390229.1"/>
    </source>
</evidence>
<keyword evidence="5" id="KW-0653">Protein transport</keyword>
<protein>
    <submittedName>
        <fullName evidence="12">SecY/SEC61-alpha family</fullName>
    </submittedName>
</protein>
<dbReference type="InterPro" id="IPR002208">
    <property type="entry name" value="SecY/SEC61-alpha"/>
</dbReference>
<organism evidence="12 13">
    <name type="scientific">Carpediemonas membranifera</name>
    <dbReference type="NCBI Taxonomy" id="201153"/>
    <lineage>
        <taxon>Eukaryota</taxon>
        <taxon>Metamonada</taxon>
        <taxon>Carpediemonas-like organisms</taxon>
        <taxon>Carpediemonas</taxon>
    </lineage>
</organism>
<feature type="transmembrane region" description="Helical" evidence="10">
    <location>
        <begin position="142"/>
        <end position="161"/>
    </location>
</feature>
<feature type="transmembrane region" description="Helical" evidence="10">
    <location>
        <begin position="99"/>
        <end position="121"/>
    </location>
</feature>
<accession>A0A8J6AYB2</accession>
<dbReference type="EMBL" id="JAHDYR010000066">
    <property type="protein sequence ID" value="KAG9390229.1"/>
    <property type="molecule type" value="Genomic_DNA"/>
</dbReference>
<dbReference type="Pfam" id="PF10559">
    <property type="entry name" value="Plug_translocon"/>
    <property type="match status" value="1"/>
</dbReference>
<comment type="similarity">
    <text evidence="2 9">Belongs to the SecY/SEC61-alpha family.</text>
</comment>
<dbReference type="PIRSF" id="PIRSF004557">
    <property type="entry name" value="SecY"/>
    <property type="match status" value="1"/>
</dbReference>
<feature type="transmembrane region" description="Helical" evidence="10">
    <location>
        <begin position="437"/>
        <end position="455"/>
    </location>
</feature>
<evidence type="ECO:0000256" key="7">
    <source>
        <dbReference type="ARBA" id="ARBA00023010"/>
    </source>
</evidence>
<dbReference type="InterPro" id="IPR023201">
    <property type="entry name" value="SecY_dom_sf"/>
</dbReference>
<proteinExistence type="inferred from homology"/>
<dbReference type="AlphaFoldDB" id="A0A8J6AYB2"/>
<feature type="transmembrane region" description="Helical" evidence="10">
    <location>
        <begin position="55"/>
        <end position="79"/>
    </location>
</feature>
<dbReference type="PROSITE" id="PS00756">
    <property type="entry name" value="SECY_2"/>
    <property type="match status" value="1"/>
</dbReference>
<feature type="transmembrane region" description="Helical" evidence="10">
    <location>
        <begin position="265"/>
        <end position="286"/>
    </location>
</feature>
<dbReference type="GO" id="GO:0016020">
    <property type="term" value="C:membrane"/>
    <property type="evidence" value="ECO:0007669"/>
    <property type="project" value="InterPro"/>
</dbReference>
<feature type="transmembrane region" description="Helical" evidence="10">
    <location>
        <begin position="167"/>
        <end position="189"/>
    </location>
</feature>
<gene>
    <name evidence="12" type="ORF">J8273_8269</name>
</gene>
<evidence type="ECO:0000256" key="10">
    <source>
        <dbReference type="SAM" id="Phobius"/>
    </source>
</evidence>
<evidence type="ECO:0000256" key="1">
    <source>
        <dbReference type="ARBA" id="ARBA00004127"/>
    </source>
</evidence>
<dbReference type="FunFam" id="1.10.3370.10:FF:000009">
    <property type="entry name" value="Pretranslocation protein, alpha subunit, putative"/>
    <property type="match status" value="1"/>
</dbReference>
<keyword evidence="3" id="KW-0813">Transport</keyword>
<dbReference type="PANTHER" id="PTHR10906">
    <property type="entry name" value="SECY/SEC61-ALPHA FAMILY MEMBER"/>
    <property type="match status" value="1"/>
</dbReference>
<evidence type="ECO:0000256" key="5">
    <source>
        <dbReference type="ARBA" id="ARBA00022927"/>
    </source>
</evidence>
<feature type="domain" description="Translocon Sec61/SecY plug" evidence="11">
    <location>
        <begin position="64"/>
        <end position="97"/>
    </location>
</feature>
<feature type="transmembrane region" description="Helical" evidence="10">
    <location>
        <begin position="461"/>
        <end position="479"/>
    </location>
</feature>
<keyword evidence="8 10" id="KW-0472">Membrane</keyword>
<keyword evidence="7" id="KW-0811">Translocation</keyword>
<evidence type="ECO:0000256" key="9">
    <source>
        <dbReference type="RuleBase" id="RU004349"/>
    </source>
</evidence>
<dbReference type="OrthoDB" id="420669at2759"/>
<evidence type="ECO:0000313" key="13">
    <source>
        <dbReference type="Proteomes" id="UP000717585"/>
    </source>
</evidence>
<name>A0A8J6AYB2_9EUKA</name>
<keyword evidence="6 10" id="KW-1133">Transmembrane helix</keyword>
<evidence type="ECO:0000256" key="3">
    <source>
        <dbReference type="ARBA" id="ARBA00022448"/>
    </source>
</evidence>
<keyword evidence="4 10" id="KW-0812">Transmembrane</keyword>
<dbReference type="NCBIfam" id="TIGR00967">
    <property type="entry name" value="3a0501s007"/>
    <property type="match status" value="1"/>
</dbReference>
<dbReference type="InterPro" id="IPR019561">
    <property type="entry name" value="Translocon_Sec61/SecY_plug_dom"/>
</dbReference>
<evidence type="ECO:0000259" key="11">
    <source>
        <dbReference type="Pfam" id="PF10559"/>
    </source>
</evidence>
<dbReference type="NCBIfam" id="NF006341">
    <property type="entry name" value="PRK08568.1-5"/>
    <property type="match status" value="1"/>
</dbReference>
<dbReference type="InterPro" id="IPR030659">
    <property type="entry name" value="SecY_CS"/>
</dbReference>
<dbReference type="GO" id="GO:0012505">
    <property type="term" value="C:endomembrane system"/>
    <property type="evidence" value="ECO:0007669"/>
    <property type="project" value="UniProtKB-SubCell"/>
</dbReference>
<feature type="transmembrane region" description="Helical" evidence="10">
    <location>
        <begin position="307"/>
        <end position="333"/>
    </location>
</feature>